<evidence type="ECO:0000313" key="3">
    <source>
        <dbReference type="Proteomes" id="UP000053732"/>
    </source>
</evidence>
<dbReference type="Proteomes" id="UP000053732">
    <property type="component" value="Unassembled WGS sequence"/>
</dbReference>
<name>A0A0G4P0E9_PENC3</name>
<dbReference type="EMBL" id="HG793136">
    <property type="protein sequence ID" value="CRL19806.1"/>
    <property type="molecule type" value="Genomic_DNA"/>
</dbReference>
<sequence>MARETNIRTLNVQPEKNQDHINGGENDNKQHGSFHPRHITLETFHSLLSHYPSTVERVHRGKLMLKLQSKAGKGPKRKAETKVSAAPTTKAELDPSEEKKIIEETDKFLQLDRWRYEVLPKTIAERASEGGQKGSAPEGAHLLKEELVDIMEWKTKHGVSRPMLMGMVKSNQDATITKSTSTAFAALPDADPEVAPSDAFPKASLDALTAPIRGVGPATASLILSIATVLSDAKKQVPFYSDDVYLWLCLMDFPEGRDSKEQKPSKHKKPNGDLIVKYNMNEYRELWDASQELRVRLNNGVGDAPVSFIDIERAAYVLRNISVSDYYASQKPEAGLNIVKEMELENSQLPKEAKKDPGELGARRSKRIKQEAM</sequence>
<evidence type="ECO:0000256" key="1">
    <source>
        <dbReference type="SAM" id="MobiDB-lite"/>
    </source>
</evidence>
<reference evidence="2 3" key="1">
    <citation type="journal article" date="2014" name="Nat. Commun.">
        <title>Multiple recent horizontal transfers of a large genomic region in cheese making fungi.</title>
        <authorList>
            <person name="Cheeseman K."/>
            <person name="Ropars J."/>
            <person name="Renault P."/>
            <person name="Dupont J."/>
            <person name="Gouzy J."/>
            <person name="Branca A."/>
            <person name="Abraham A.L."/>
            <person name="Ceppi M."/>
            <person name="Conseiller E."/>
            <person name="Debuchy R."/>
            <person name="Malagnac F."/>
            <person name="Goarin A."/>
            <person name="Silar P."/>
            <person name="Lacoste S."/>
            <person name="Sallet E."/>
            <person name="Bensimon A."/>
            <person name="Giraud T."/>
            <person name="Brygoo Y."/>
        </authorList>
    </citation>
    <scope>NUCLEOTIDE SEQUENCE [LARGE SCALE GENOMIC DNA]</scope>
    <source>
        <strain evidence="3">FM 013</strain>
    </source>
</reference>
<accession>A0A0G4P0E9</accession>
<feature type="region of interest" description="Disordered" evidence="1">
    <location>
        <begin position="346"/>
        <end position="373"/>
    </location>
</feature>
<dbReference type="STRING" id="1429867.A0A0G4P0E9"/>
<evidence type="ECO:0000313" key="2">
    <source>
        <dbReference type="EMBL" id="CRL19806.1"/>
    </source>
</evidence>
<feature type="region of interest" description="Disordered" evidence="1">
    <location>
        <begin position="68"/>
        <end position="96"/>
    </location>
</feature>
<feature type="region of interest" description="Disordered" evidence="1">
    <location>
        <begin position="1"/>
        <end position="34"/>
    </location>
</feature>
<keyword evidence="3" id="KW-1185">Reference proteome</keyword>
<proteinExistence type="predicted"/>
<organism evidence="2 3">
    <name type="scientific">Penicillium camemberti (strain FM 013)</name>
    <dbReference type="NCBI Taxonomy" id="1429867"/>
    <lineage>
        <taxon>Eukaryota</taxon>
        <taxon>Fungi</taxon>
        <taxon>Dikarya</taxon>
        <taxon>Ascomycota</taxon>
        <taxon>Pezizomycotina</taxon>
        <taxon>Eurotiomycetes</taxon>
        <taxon>Eurotiomycetidae</taxon>
        <taxon>Eurotiales</taxon>
        <taxon>Aspergillaceae</taxon>
        <taxon>Penicillium</taxon>
    </lineage>
</organism>
<dbReference type="PANTHER" id="PTHR21521:SF0">
    <property type="entry name" value="AMUN, ISOFORM A"/>
    <property type="match status" value="1"/>
</dbReference>
<dbReference type="AlphaFoldDB" id="A0A0G4P0E9"/>
<dbReference type="PANTHER" id="PTHR21521">
    <property type="entry name" value="AMUN, ISOFORM A"/>
    <property type="match status" value="1"/>
</dbReference>
<gene>
    <name evidence="2" type="ORF">PCAMFM013_S003g000597</name>
</gene>
<feature type="compositionally biased region" description="Basic and acidic residues" evidence="1">
    <location>
        <begin position="351"/>
        <end position="373"/>
    </location>
</feature>
<protein>
    <submittedName>
        <fullName evidence="2">Str. FM013</fullName>
    </submittedName>
</protein>